<dbReference type="Pfam" id="PF01381">
    <property type="entry name" value="HTH_3"/>
    <property type="match status" value="1"/>
</dbReference>
<feature type="domain" description="HTH cro/C1-type" evidence="1">
    <location>
        <begin position="7"/>
        <end position="59"/>
    </location>
</feature>
<dbReference type="OrthoDB" id="9805856at2"/>
<evidence type="ECO:0000313" key="3">
    <source>
        <dbReference type="EMBL" id="EOW82977.1"/>
    </source>
</evidence>
<protein>
    <recommendedName>
        <fullName evidence="1">HTH cro/C1-type domain-containing protein</fullName>
    </recommendedName>
</protein>
<sequence>MTTFNRIQLLAKQQGKSLKQLARELNFGESTIYKWKTQSPKMEYLIKVAEKLNTTTDFLLGKTDNPNTKETLLNEEENDLLAAFRLESEDLTDEEKKKFNNSLKGMMKVARGLLNDDSKWKE</sequence>
<dbReference type="PATRIC" id="fig|1158614.3.peg.1675"/>
<dbReference type="InterPro" id="IPR010982">
    <property type="entry name" value="Lambda_DNA-bd_dom_sf"/>
</dbReference>
<evidence type="ECO:0000313" key="4">
    <source>
        <dbReference type="Proteomes" id="UP000013750"/>
    </source>
</evidence>
<evidence type="ECO:0000259" key="1">
    <source>
        <dbReference type="PROSITE" id="PS50943"/>
    </source>
</evidence>
<evidence type="ECO:0000313" key="2">
    <source>
        <dbReference type="EMBL" id="EOI57449.1"/>
    </source>
</evidence>
<dbReference type="eggNOG" id="COG1396">
    <property type="taxonomic scope" value="Bacteria"/>
</dbReference>
<dbReference type="EMBL" id="ASWH01000001">
    <property type="protein sequence ID" value="EOW82977.1"/>
    <property type="molecule type" value="Genomic_DNA"/>
</dbReference>
<keyword evidence="5" id="KW-1185">Reference proteome</keyword>
<dbReference type="InterPro" id="IPR001387">
    <property type="entry name" value="Cro/C1-type_HTH"/>
</dbReference>
<dbReference type="HOGENOM" id="CLU_066192_4_0_9"/>
<accession>R2XRD1</accession>
<dbReference type="PROSITE" id="PS50943">
    <property type="entry name" value="HTH_CROC1"/>
    <property type="match status" value="1"/>
</dbReference>
<evidence type="ECO:0000313" key="5">
    <source>
        <dbReference type="Proteomes" id="UP000014160"/>
    </source>
</evidence>
<dbReference type="SUPFAM" id="SSF47413">
    <property type="entry name" value="lambda repressor-like DNA-binding domains"/>
    <property type="match status" value="1"/>
</dbReference>
<reference evidence="3 5" key="2">
    <citation type="submission" date="2013-03" db="EMBL/GenBank/DDBJ databases">
        <title>The Genome Sequence of Enterococcus gilvus ATCC BAA-350 (PacBio/Illumina hybrid assembly).</title>
        <authorList>
            <consortium name="The Broad Institute Genomics Platform"/>
            <consortium name="The Broad Institute Genome Sequencing Center for Infectious Disease"/>
            <person name="Earl A."/>
            <person name="Russ C."/>
            <person name="Gilmore M."/>
            <person name="Surin D."/>
            <person name="Walker B."/>
            <person name="Young S."/>
            <person name="Zeng Q."/>
            <person name="Gargeya S."/>
            <person name="Fitzgerald M."/>
            <person name="Haas B."/>
            <person name="Abouelleil A."/>
            <person name="Allen A.W."/>
            <person name="Alvarado L."/>
            <person name="Arachchi H.M."/>
            <person name="Berlin A.M."/>
            <person name="Chapman S.B."/>
            <person name="Gainer-Dewar J."/>
            <person name="Goldberg J."/>
            <person name="Griggs A."/>
            <person name="Gujja S."/>
            <person name="Hansen M."/>
            <person name="Howarth C."/>
            <person name="Imamovic A."/>
            <person name="Ireland A."/>
            <person name="Larimer J."/>
            <person name="McCowan C."/>
            <person name="Murphy C."/>
            <person name="Pearson M."/>
            <person name="Poon T.W."/>
            <person name="Priest M."/>
            <person name="Roberts A."/>
            <person name="Saif S."/>
            <person name="Shea T."/>
            <person name="Sisk P."/>
            <person name="Sykes S."/>
            <person name="Wortman J."/>
            <person name="Nusbaum C."/>
            <person name="Birren B."/>
        </authorList>
    </citation>
    <scope>NUCLEOTIDE SEQUENCE [LARGE SCALE GENOMIC DNA]</scope>
    <source>
        <strain evidence="3 5">ATCC BAA-350</strain>
    </source>
</reference>
<proteinExistence type="predicted"/>
<dbReference type="EMBL" id="AJDQ01000006">
    <property type="protein sequence ID" value="EOI57449.1"/>
    <property type="molecule type" value="Genomic_DNA"/>
</dbReference>
<organism evidence="2 4">
    <name type="scientific">Enterococcus gilvus ATCC BAA-350</name>
    <dbReference type="NCBI Taxonomy" id="1158614"/>
    <lineage>
        <taxon>Bacteria</taxon>
        <taxon>Bacillati</taxon>
        <taxon>Bacillota</taxon>
        <taxon>Bacilli</taxon>
        <taxon>Lactobacillales</taxon>
        <taxon>Enterococcaceae</taxon>
        <taxon>Enterococcus</taxon>
    </lineage>
</organism>
<dbReference type="GO" id="GO:0003677">
    <property type="term" value="F:DNA binding"/>
    <property type="evidence" value="ECO:0007669"/>
    <property type="project" value="InterPro"/>
</dbReference>
<dbReference type="Gene3D" id="1.10.260.40">
    <property type="entry name" value="lambda repressor-like DNA-binding domains"/>
    <property type="match status" value="1"/>
</dbReference>
<name>R2XRD1_9ENTE</name>
<reference evidence="2 4" key="1">
    <citation type="submission" date="2013-02" db="EMBL/GenBank/DDBJ databases">
        <title>The Genome Sequence of Enterococcus gilvus ATCC BAA-350.</title>
        <authorList>
            <consortium name="The Broad Institute Genome Sequencing Platform"/>
            <consortium name="The Broad Institute Genome Sequencing Center for Infectious Disease"/>
            <person name="Earl A.M."/>
            <person name="Gilmore M.S."/>
            <person name="Lebreton F."/>
            <person name="Walker B."/>
            <person name="Young S.K."/>
            <person name="Zeng Q."/>
            <person name="Gargeya S."/>
            <person name="Fitzgerald M."/>
            <person name="Haas B."/>
            <person name="Abouelleil A."/>
            <person name="Alvarado L."/>
            <person name="Arachchi H.M."/>
            <person name="Berlin A.M."/>
            <person name="Chapman S.B."/>
            <person name="Dewar J."/>
            <person name="Goldberg J."/>
            <person name="Griggs A."/>
            <person name="Gujja S."/>
            <person name="Hansen M."/>
            <person name="Howarth C."/>
            <person name="Imamovic A."/>
            <person name="Larimer J."/>
            <person name="McCowan C."/>
            <person name="Murphy C."/>
            <person name="Neiman D."/>
            <person name="Pearson M."/>
            <person name="Priest M."/>
            <person name="Roberts A."/>
            <person name="Saif S."/>
            <person name="Shea T."/>
            <person name="Sisk P."/>
            <person name="Sykes S."/>
            <person name="Wortman J."/>
            <person name="Nusbaum C."/>
            <person name="Birren B."/>
        </authorList>
    </citation>
    <scope>NUCLEOTIDE SEQUENCE [LARGE SCALE GENOMIC DNA]</scope>
    <source>
        <strain evidence="2 4">ATCC BAA-350</strain>
    </source>
</reference>
<dbReference type="Proteomes" id="UP000014160">
    <property type="component" value="Unassembled WGS sequence"/>
</dbReference>
<dbReference type="RefSeq" id="WP_010780078.1">
    <property type="nucleotide sequence ID" value="NZ_ASWH01000001.1"/>
</dbReference>
<dbReference type="Proteomes" id="UP000013750">
    <property type="component" value="Unassembled WGS sequence"/>
</dbReference>
<dbReference type="CDD" id="cd00093">
    <property type="entry name" value="HTH_XRE"/>
    <property type="match status" value="1"/>
</dbReference>
<dbReference type="AlphaFoldDB" id="R2XRD1"/>
<comment type="caution">
    <text evidence="2">The sequence shown here is derived from an EMBL/GenBank/DDBJ whole genome shotgun (WGS) entry which is preliminary data.</text>
</comment>
<dbReference type="SMART" id="SM00530">
    <property type="entry name" value="HTH_XRE"/>
    <property type="match status" value="1"/>
</dbReference>
<gene>
    <name evidence="3" type="ORF">I592_02301</name>
    <name evidence="2" type="ORF">UKC_01666</name>
</gene>